<dbReference type="EMBL" id="VFOU01000002">
    <property type="protein sequence ID" value="TQL72434.1"/>
    <property type="molecule type" value="Genomic_DNA"/>
</dbReference>
<dbReference type="Pfam" id="PF00535">
    <property type="entry name" value="Glycos_transf_2"/>
    <property type="match status" value="1"/>
</dbReference>
<dbReference type="PANTHER" id="PTHR43685">
    <property type="entry name" value="GLYCOSYLTRANSFERASE"/>
    <property type="match status" value="1"/>
</dbReference>
<evidence type="ECO:0000259" key="1">
    <source>
        <dbReference type="Pfam" id="PF00535"/>
    </source>
</evidence>
<evidence type="ECO:0000313" key="3">
    <source>
        <dbReference type="Proteomes" id="UP000319746"/>
    </source>
</evidence>
<feature type="domain" description="Glycosyltransferase 2-like" evidence="1">
    <location>
        <begin position="277"/>
        <end position="404"/>
    </location>
</feature>
<dbReference type="OrthoDB" id="3226099at2"/>
<evidence type="ECO:0000313" key="2">
    <source>
        <dbReference type="EMBL" id="TQL72434.1"/>
    </source>
</evidence>
<dbReference type="AlphaFoldDB" id="A0A543AIM9"/>
<reference evidence="2 3" key="1">
    <citation type="submission" date="2019-06" db="EMBL/GenBank/DDBJ databases">
        <title>Sequencing the genomes of 1000 actinobacteria strains.</title>
        <authorList>
            <person name="Klenk H.-P."/>
        </authorList>
    </citation>
    <scope>NUCLEOTIDE SEQUENCE [LARGE SCALE GENOMIC DNA]</scope>
    <source>
        <strain evidence="2 3">DSM 24083</strain>
    </source>
</reference>
<dbReference type="InterPro" id="IPR001173">
    <property type="entry name" value="Glyco_trans_2-like"/>
</dbReference>
<keyword evidence="2" id="KW-0808">Transferase</keyword>
<proteinExistence type="predicted"/>
<dbReference type="InterPro" id="IPR029044">
    <property type="entry name" value="Nucleotide-diphossugar_trans"/>
</dbReference>
<sequence>MAYFFFCTHFSIDLKYINAIMGESKVSSEGVGNLKSWLKRSWRMAKQSDSTPRGVDSERSTEVTNPVDSYYRHKVKTNLPVFYRFALQTRSLAIRDTFAKAASSDGWDLADLLTVVENLDADHLTEPETSFLKDRFDSSVLLTLADLLANTARDDLDTHAAVQIYAFAYKLYGQNPFLKQHILQYVEALNEVGLYDRSVQLARAFDINDIAPLQTELLELQRTRKVNPSADAWLSALNAIYTSLDMSNVRLLSNASLPLMDRLTAGPTRPLDGPKVSVIMPTFAPGPGIRTALGSLLDQSWQNLEIIVVNDASPSRFNDLFKEVEELDPRIRVLHQEKNLGPYVARNAGLAVASGVFITTHDDDDWSHPDKIATQARVLLQQPAVVATTTAHIRATEDAVLRRLNIQAKFMQMNYSSLMFRRTVPSEVGDWDPVNRGGDSEFYTRLAEYYGSERIVGMHDKPLAFSRVWDGSLTSGEMSRGYFAYSRLLYRWAFRQWHWEMRKRGQKAIRKPDGPRPYAIPTTFEAGQRNKHLGLFDVVYITDFFRQAKYVDFVLKEIETLSAAGLRVGYMHLNSPETNRPAGLPQRLFELQYERKLTQLSLTDAAETNIVIVYDASIGMFIDQLSPTLKSHRGITVYNELPCLTGAVKRSPVQWNQTLRNLDSAFDTFFKVVGTTREDQEQLRSSVPSSRLLEDTDIWSLHLQGELISPTPPSQPPVVGFHSYGNRYRWPKSGTELRSVYRSRIFETRLYGQVEEVVEKYGEEVFDGIDLISMNQMSEPDFLSGIDYWVYWPNPRLRDKVWEPVLKAMQAGKVVLLPPHLEPIYGEGALYVDRDDISSKIAELTASTELYKAQAQRGQQLVQEVYTSELYLQRIMRLLGH</sequence>
<dbReference type="Proteomes" id="UP000319746">
    <property type="component" value="Unassembled WGS sequence"/>
</dbReference>
<organism evidence="2 3">
    <name type="scientific">Enteractinococcus coprophilus</name>
    <dbReference type="NCBI Taxonomy" id="1027633"/>
    <lineage>
        <taxon>Bacteria</taxon>
        <taxon>Bacillati</taxon>
        <taxon>Actinomycetota</taxon>
        <taxon>Actinomycetes</taxon>
        <taxon>Micrococcales</taxon>
        <taxon>Micrococcaceae</taxon>
    </lineage>
</organism>
<name>A0A543AIM9_9MICC</name>
<dbReference type="GO" id="GO:0016740">
    <property type="term" value="F:transferase activity"/>
    <property type="evidence" value="ECO:0007669"/>
    <property type="project" value="UniProtKB-KW"/>
</dbReference>
<protein>
    <submittedName>
        <fullName evidence="2">Glycosyltransferase involved in cell wall biosynthesis</fullName>
    </submittedName>
</protein>
<gene>
    <name evidence="2" type="ORF">FB556_1084</name>
</gene>
<accession>A0A543AIM9</accession>
<dbReference type="CDD" id="cd00761">
    <property type="entry name" value="Glyco_tranf_GTA_type"/>
    <property type="match status" value="1"/>
</dbReference>
<dbReference type="SUPFAM" id="SSF53448">
    <property type="entry name" value="Nucleotide-diphospho-sugar transferases"/>
    <property type="match status" value="1"/>
</dbReference>
<dbReference type="Gene3D" id="3.90.550.10">
    <property type="entry name" value="Spore Coat Polysaccharide Biosynthesis Protein SpsA, Chain A"/>
    <property type="match status" value="1"/>
</dbReference>
<dbReference type="InterPro" id="IPR050834">
    <property type="entry name" value="Glycosyltransf_2"/>
</dbReference>
<keyword evidence="3" id="KW-1185">Reference proteome</keyword>
<comment type="caution">
    <text evidence="2">The sequence shown here is derived from an EMBL/GenBank/DDBJ whole genome shotgun (WGS) entry which is preliminary data.</text>
</comment>
<dbReference type="PANTHER" id="PTHR43685:SF2">
    <property type="entry name" value="GLYCOSYLTRANSFERASE 2-LIKE DOMAIN-CONTAINING PROTEIN"/>
    <property type="match status" value="1"/>
</dbReference>